<dbReference type="GO" id="GO:0004803">
    <property type="term" value="F:transposase activity"/>
    <property type="evidence" value="ECO:0007669"/>
    <property type="project" value="UniProtKB-UniRule"/>
</dbReference>
<dbReference type="InterPro" id="IPR001207">
    <property type="entry name" value="Transposase_mutator"/>
</dbReference>
<reference evidence="7" key="2">
    <citation type="journal article" date="2021" name="PeerJ">
        <title>Extensive microbial diversity within the chicken gut microbiome revealed by metagenomics and culture.</title>
        <authorList>
            <person name="Gilroy R."/>
            <person name="Ravi A."/>
            <person name="Getino M."/>
            <person name="Pursley I."/>
            <person name="Horton D.L."/>
            <person name="Alikhan N.F."/>
            <person name="Baker D."/>
            <person name="Gharbi K."/>
            <person name="Hall N."/>
            <person name="Watson M."/>
            <person name="Adriaenssens E.M."/>
            <person name="Foster-Nyarko E."/>
            <person name="Jarju S."/>
            <person name="Secka A."/>
            <person name="Antonio M."/>
            <person name="Oren A."/>
            <person name="Chaudhuri R.R."/>
            <person name="La Ragione R."/>
            <person name="Hildebrand F."/>
            <person name="Pallen M.J."/>
        </authorList>
    </citation>
    <scope>NUCLEOTIDE SEQUENCE</scope>
    <source>
        <strain evidence="7">ChiHcec3-6078</strain>
    </source>
</reference>
<dbReference type="PANTHER" id="PTHR33217:SF7">
    <property type="entry name" value="TRANSPOSASE FOR INSERTION SEQUENCE ELEMENT IS1081"/>
    <property type="match status" value="1"/>
</dbReference>
<dbReference type="EMBL" id="DVMP01000079">
    <property type="protein sequence ID" value="HIU25669.1"/>
    <property type="molecule type" value="Genomic_DNA"/>
</dbReference>
<reference evidence="7" key="1">
    <citation type="submission" date="2020-10" db="EMBL/GenBank/DDBJ databases">
        <authorList>
            <person name="Gilroy R."/>
        </authorList>
    </citation>
    <scope>NUCLEOTIDE SEQUENCE</scope>
    <source>
        <strain evidence="7">ChiHcec3-6078</strain>
    </source>
</reference>
<dbReference type="AlphaFoldDB" id="A0A9D1I016"/>
<evidence type="ECO:0000313" key="8">
    <source>
        <dbReference type="Proteomes" id="UP000824090"/>
    </source>
</evidence>
<keyword evidence="4 6" id="KW-0238">DNA-binding</keyword>
<proteinExistence type="inferred from homology"/>
<sequence>EGVKLELRAMFTAKDIRAARLIKNELVKDYHDVAEEAMQILEEGFEDAMTVMCLPEYIRIVLRTTNILERLNRELKRRADVIQIFPNKDSLLRLMGAVTMEYSDDQIKMQRIFTVEKLREIENAIYLEFSNIAMKQNKRMSAA</sequence>
<evidence type="ECO:0000313" key="7">
    <source>
        <dbReference type="EMBL" id="HIU25669.1"/>
    </source>
</evidence>
<gene>
    <name evidence="7" type="ORF">IAC50_04175</name>
</gene>
<dbReference type="GO" id="GO:0006313">
    <property type="term" value="P:DNA transposition"/>
    <property type="evidence" value="ECO:0007669"/>
    <property type="project" value="UniProtKB-UniRule"/>
</dbReference>
<organism evidence="7 8">
    <name type="scientific">Candidatus Allocopromorpha excrementigallinarum</name>
    <dbReference type="NCBI Taxonomy" id="2840742"/>
    <lineage>
        <taxon>Bacteria</taxon>
        <taxon>Bacillati</taxon>
        <taxon>Bacillota</taxon>
        <taxon>Clostridia</taxon>
        <taxon>Eubacteriales</taxon>
        <taxon>Eubacteriaceae</taxon>
        <taxon>Eubacteriaceae incertae sedis</taxon>
        <taxon>Candidatus Allocopromorpha</taxon>
    </lineage>
</organism>
<dbReference type="GO" id="GO:0003677">
    <property type="term" value="F:DNA binding"/>
    <property type="evidence" value="ECO:0007669"/>
    <property type="project" value="UniProtKB-UniRule"/>
</dbReference>
<dbReference type="Pfam" id="PF00872">
    <property type="entry name" value="Transposase_mut"/>
    <property type="match status" value="1"/>
</dbReference>
<protein>
    <recommendedName>
        <fullName evidence="6">Mutator family transposase</fullName>
    </recommendedName>
</protein>
<evidence type="ECO:0000256" key="5">
    <source>
        <dbReference type="ARBA" id="ARBA00023172"/>
    </source>
</evidence>
<accession>A0A9D1I016</accession>
<keyword evidence="3 6" id="KW-0815">Transposition</keyword>
<comment type="similarity">
    <text evidence="2 6">Belongs to the transposase mutator family.</text>
</comment>
<keyword evidence="6" id="KW-0814">Transposable element</keyword>
<dbReference type="PANTHER" id="PTHR33217">
    <property type="entry name" value="TRANSPOSASE FOR INSERTION SEQUENCE ELEMENT IS1081"/>
    <property type="match status" value="1"/>
</dbReference>
<name>A0A9D1I016_9FIRM</name>
<keyword evidence="5 6" id="KW-0233">DNA recombination</keyword>
<evidence type="ECO:0000256" key="1">
    <source>
        <dbReference type="ARBA" id="ARBA00002190"/>
    </source>
</evidence>
<evidence type="ECO:0000256" key="4">
    <source>
        <dbReference type="ARBA" id="ARBA00023125"/>
    </source>
</evidence>
<evidence type="ECO:0000256" key="6">
    <source>
        <dbReference type="RuleBase" id="RU365089"/>
    </source>
</evidence>
<comment type="caution">
    <text evidence="7">The sequence shown here is derived from an EMBL/GenBank/DDBJ whole genome shotgun (WGS) entry which is preliminary data.</text>
</comment>
<evidence type="ECO:0000256" key="2">
    <source>
        <dbReference type="ARBA" id="ARBA00010961"/>
    </source>
</evidence>
<dbReference type="Proteomes" id="UP000824090">
    <property type="component" value="Unassembled WGS sequence"/>
</dbReference>
<comment type="function">
    <text evidence="1 6">Required for the transposition of the insertion element.</text>
</comment>
<evidence type="ECO:0000256" key="3">
    <source>
        <dbReference type="ARBA" id="ARBA00022578"/>
    </source>
</evidence>
<feature type="non-terminal residue" evidence="7">
    <location>
        <position position="1"/>
    </location>
</feature>